<keyword evidence="1" id="KW-0812">Transmembrane</keyword>
<dbReference type="Proteomes" id="UP000535890">
    <property type="component" value="Unassembled WGS sequence"/>
</dbReference>
<organism evidence="3 4">
    <name type="scientific">Actinomycetospora corticicola</name>
    <dbReference type="NCBI Taxonomy" id="663602"/>
    <lineage>
        <taxon>Bacteria</taxon>
        <taxon>Bacillati</taxon>
        <taxon>Actinomycetota</taxon>
        <taxon>Actinomycetes</taxon>
        <taxon>Pseudonocardiales</taxon>
        <taxon>Pseudonocardiaceae</taxon>
        <taxon>Actinomycetospora</taxon>
    </lineage>
</organism>
<dbReference type="RefSeq" id="WP_179796099.1">
    <property type="nucleotide sequence ID" value="NZ_BAABHP010000013.1"/>
</dbReference>
<dbReference type="EMBL" id="JACCBN010000001">
    <property type="protein sequence ID" value="NYD38694.1"/>
    <property type="molecule type" value="Genomic_DNA"/>
</dbReference>
<dbReference type="Pfam" id="PF13400">
    <property type="entry name" value="Tad"/>
    <property type="match status" value="1"/>
</dbReference>
<name>A0A7Y9J8R2_9PSEU</name>
<comment type="caution">
    <text evidence="3">The sequence shown here is derived from an EMBL/GenBank/DDBJ whole genome shotgun (WGS) entry which is preliminary data.</text>
</comment>
<dbReference type="InterPro" id="IPR021202">
    <property type="entry name" value="Rv3654c-like"/>
</dbReference>
<feature type="transmembrane region" description="Helical" evidence="1">
    <location>
        <begin position="15"/>
        <end position="37"/>
    </location>
</feature>
<dbReference type="NCBIfam" id="TIGR03816">
    <property type="entry name" value="tadE_like_DECH"/>
    <property type="match status" value="1"/>
</dbReference>
<gene>
    <name evidence="3" type="ORF">BJ983_004796</name>
</gene>
<sequence length="125" mass="12690">MRGAVRVAMADDRGAATVVAAAMIGVLVLLLATVLVLGSVVATRHRAAVAADLAALGGAAEGVRGRQAGCDRAEDLARRNGGELRACAWQGWDLEVVVASTCGCLPIGDTATVRARAGPVVNIMR</sequence>
<evidence type="ECO:0000259" key="2">
    <source>
        <dbReference type="Pfam" id="PF13400"/>
    </source>
</evidence>
<dbReference type="InterPro" id="IPR028087">
    <property type="entry name" value="Tad_N"/>
</dbReference>
<evidence type="ECO:0000313" key="3">
    <source>
        <dbReference type="EMBL" id="NYD38694.1"/>
    </source>
</evidence>
<reference evidence="3 4" key="1">
    <citation type="submission" date="2020-07" db="EMBL/GenBank/DDBJ databases">
        <title>Sequencing the genomes of 1000 actinobacteria strains.</title>
        <authorList>
            <person name="Klenk H.-P."/>
        </authorList>
    </citation>
    <scope>NUCLEOTIDE SEQUENCE [LARGE SCALE GENOMIC DNA]</scope>
    <source>
        <strain evidence="3 4">DSM 45772</strain>
    </source>
</reference>
<protein>
    <submittedName>
        <fullName evidence="3">Secretion/DNA translocation related TadE-like protein</fullName>
    </submittedName>
</protein>
<evidence type="ECO:0000256" key="1">
    <source>
        <dbReference type="SAM" id="Phobius"/>
    </source>
</evidence>
<evidence type="ECO:0000313" key="4">
    <source>
        <dbReference type="Proteomes" id="UP000535890"/>
    </source>
</evidence>
<dbReference type="AlphaFoldDB" id="A0A7Y9J8R2"/>
<keyword evidence="1" id="KW-0472">Membrane</keyword>
<keyword evidence="4" id="KW-1185">Reference proteome</keyword>
<feature type="domain" description="Putative Flp pilus-assembly TadG-like N-terminal" evidence="2">
    <location>
        <begin position="14"/>
        <end position="60"/>
    </location>
</feature>
<keyword evidence="1" id="KW-1133">Transmembrane helix</keyword>
<proteinExistence type="predicted"/>
<accession>A0A7Y9J8R2</accession>